<gene>
    <name evidence="7" type="ORF">CKY47_34400</name>
</gene>
<sequence length="405" mass="43696">MAPCGVSQSRCSDRPFLRGAALRRSAVVNGLARALRRSTGIAAGVCLVLGVTPGGIAAGQPVRPTERIVAADPADESQDFRFPGADTIALHDGSDKYITYGASQHGRGMPYSVHGAGNHVGTSPVITGDSMPNGGGAWVDDTRGLWAPAAFYHVKNGVGRYYLFYTATKKGGEDQHCVGVASSTSPFSGFRAEATPIVCPLTNRWAIDADVVRGPEGAIWMTWRDGQRAEGGESALSVMMLSFNNDGTVDRATEPVVILRSDNLAWAKYREGAGVTVIENPSLFHRNNAWYVFYSGNNWRTNYYATGIAYCGPRIDDGLCSQVPGPRRAWFSYAGPEDHLPDDLRLRGLPGNKRGPGAMDVYRARDGQPWVTWNYLSEEGGRKSRTGKLFITGSGADVDFEVRLP</sequence>
<comment type="similarity">
    <text evidence="1 6">Belongs to the glycosyl hydrolase 43 family.</text>
</comment>
<dbReference type="EMBL" id="NSDM01000026">
    <property type="protein sequence ID" value="MDQ2588948.1"/>
    <property type="molecule type" value="Genomic_DNA"/>
</dbReference>
<dbReference type="InterPro" id="IPR023296">
    <property type="entry name" value="Glyco_hydro_beta-prop_sf"/>
</dbReference>
<name>A0ABU0XB41_9PSEU</name>
<evidence type="ECO:0000313" key="8">
    <source>
        <dbReference type="Proteomes" id="UP001225605"/>
    </source>
</evidence>
<evidence type="ECO:0000256" key="6">
    <source>
        <dbReference type="RuleBase" id="RU361187"/>
    </source>
</evidence>
<keyword evidence="8" id="KW-1185">Reference proteome</keyword>
<dbReference type="Proteomes" id="UP001225605">
    <property type="component" value="Unassembled WGS sequence"/>
</dbReference>
<evidence type="ECO:0000256" key="1">
    <source>
        <dbReference type="ARBA" id="ARBA00009865"/>
    </source>
</evidence>
<evidence type="ECO:0008006" key="9">
    <source>
        <dbReference type="Google" id="ProtNLM"/>
    </source>
</evidence>
<evidence type="ECO:0000256" key="4">
    <source>
        <dbReference type="ARBA" id="ARBA00023277"/>
    </source>
</evidence>
<organism evidence="7 8">
    <name type="scientific">Saccharothrix yanglingensis</name>
    <dbReference type="NCBI Taxonomy" id="659496"/>
    <lineage>
        <taxon>Bacteria</taxon>
        <taxon>Bacillati</taxon>
        <taxon>Actinomycetota</taxon>
        <taxon>Actinomycetes</taxon>
        <taxon>Pseudonocardiales</taxon>
        <taxon>Pseudonocardiaceae</taxon>
        <taxon>Saccharothrix</taxon>
    </lineage>
</organism>
<accession>A0ABU0XB41</accession>
<dbReference type="PANTHER" id="PTHR43772:SF2">
    <property type="entry name" value="PUTATIVE (AFU_ORTHOLOGUE AFUA_2G04480)-RELATED"/>
    <property type="match status" value="1"/>
</dbReference>
<reference evidence="7 8" key="1">
    <citation type="submission" date="2017-06" db="EMBL/GenBank/DDBJ databases">
        <title>Cultured bacterium strain Saccharothrix yanglingensis Hhs.015.</title>
        <authorList>
            <person name="Xia Y."/>
        </authorList>
    </citation>
    <scope>NUCLEOTIDE SEQUENCE [LARGE SCALE GENOMIC DNA]</scope>
    <source>
        <strain evidence="7 8">Hhs.015</strain>
    </source>
</reference>
<evidence type="ECO:0000313" key="7">
    <source>
        <dbReference type="EMBL" id="MDQ2588948.1"/>
    </source>
</evidence>
<protein>
    <recommendedName>
        <fullName evidence="9">Glycosyl hydrolase family 43</fullName>
    </recommendedName>
</protein>
<evidence type="ECO:0000256" key="2">
    <source>
        <dbReference type="ARBA" id="ARBA00022651"/>
    </source>
</evidence>
<comment type="caution">
    <text evidence="7">The sequence shown here is derived from an EMBL/GenBank/DDBJ whole genome shotgun (WGS) entry which is preliminary data.</text>
</comment>
<dbReference type="SUPFAM" id="SSF75005">
    <property type="entry name" value="Arabinanase/levansucrase/invertase"/>
    <property type="match status" value="1"/>
</dbReference>
<keyword evidence="5 6" id="KW-0326">Glycosidase</keyword>
<dbReference type="PANTHER" id="PTHR43772">
    <property type="entry name" value="ENDO-1,4-BETA-XYLANASE"/>
    <property type="match status" value="1"/>
</dbReference>
<evidence type="ECO:0000256" key="5">
    <source>
        <dbReference type="ARBA" id="ARBA00023295"/>
    </source>
</evidence>
<proteinExistence type="inferred from homology"/>
<evidence type="ECO:0000256" key="3">
    <source>
        <dbReference type="ARBA" id="ARBA00022801"/>
    </source>
</evidence>
<dbReference type="Pfam" id="PF04616">
    <property type="entry name" value="Glyco_hydro_43"/>
    <property type="match status" value="1"/>
</dbReference>
<keyword evidence="2" id="KW-0624">Polysaccharide degradation</keyword>
<keyword evidence="3 6" id="KW-0378">Hydrolase</keyword>
<keyword evidence="4" id="KW-0119">Carbohydrate metabolism</keyword>
<dbReference type="InterPro" id="IPR052176">
    <property type="entry name" value="Glycosyl_Hydrlase_43_Enz"/>
</dbReference>
<dbReference type="InterPro" id="IPR006710">
    <property type="entry name" value="Glyco_hydro_43"/>
</dbReference>
<keyword evidence="2" id="KW-0858">Xylan degradation</keyword>
<dbReference type="Gene3D" id="2.115.10.20">
    <property type="entry name" value="Glycosyl hydrolase domain, family 43"/>
    <property type="match status" value="1"/>
</dbReference>